<protein>
    <submittedName>
        <fullName evidence="1">Uncharacterized protein</fullName>
    </submittedName>
</protein>
<sequence length="73" mass="7868">MRATRIAEVAQAWTVVVVIPTGEIVAAGNWPDLAEARTWARATNRSRLARVRAVVPLVSASGLTSELERGVWG</sequence>
<dbReference type="EMBL" id="JACCFK010000001">
    <property type="protein sequence ID" value="NYI87881.1"/>
    <property type="molecule type" value="Genomic_DNA"/>
</dbReference>
<name>A0A853AZA2_9PSEU</name>
<accession>A0A853AZA2</accession>
<proteinExistence type="predicted"/>
<dbReference type="Proteomes" id="UP000549616">
    <property type="component" value="Unassembled WGS sequence"/>
</dbReference>
<gene>
    <name evidence="1" type="ORF">HNR02_001204</name>
</gene>
<organism evidence="1 2">
    <name type="scientific">Amycolatopsis endophytica</name>
    <dbReference type="NCBI Taxonomy" id="860233"/>
    <lineage>
        <taxon>Bacteria</taxon>
        <taxon>Bacillati</taxon>
        <taxon>Actinomycetota</taxon>
        <taxon>Actinomycetes</taxon>
        <taxon>Pseudonocardiales</taxon>
        <taxon>Pseudonocardiaceae</taxon>
        <taxon>Amycolatopsis</taxon>
    </lineage>
</organism>
<dbReference type="AlphaFoldDB" id="A0A853AZA2"/>
<comment type="caution">
    <text evidence="1">The sequence shown here is derived from an EMBL/GenBank/DDBJ whole genome shotgun (WGS) entry which is preliminary data.</text>
</comment>
<dbReference type="RefSeq" id="WP_179772206.1">
    <property type="nucleotide sequence ID" value="NZ_JACCFK010000001.1"/>
</dbReference>
<keyword evidence="2" id="KW-1185">Reference proteome</keyword>
<evidence type="ECO:0000313" key="1">
    <source>
        <dbReference type="EMBL" id="NYI87881.1"/>
    </source>
</evidence>
<reference evidence="1 2" key="1">
    <citation type="submission" date="2020-07" db="EMBL/GenBank/DDBJ databases">
        <title>Sequencing the genomes of 1000 actinobacteria strains.</title>
        <authorList>
            <person name="Klenk H.-P."/>
        </authorList>
    </citation>
    <scope>NUCLEOTIDE SEQUENCE [LARGE SCALE GENOMIC DNA]</scope>
    <source>
        <strain evidence="1 2">DSM 104006</strain>
    </source>
</reference>
<evidence type="ECO:0000313" key="2">
    <source>
        <dbReference type="Proteomes" id="UP000549616"/>
    </source>
</evidence>